<evidence type="ECO:0000313" key="3">
    <source>
        <dbReference type="Proteomes" id="UP000770785"/>
    </source>
</evidence>
<dbReference type="RefSeq" id="WP_168037190.1">
    <property type="nucleotide sequence ID" value="NZ_JAATJH010000002.1"/>
</dbReference>
<comment type="caution">
    <text evidence="2">The sequence shown here is derived from an EMBL/GenBank/DDBJ whole genome shotgun (WGS) entry which is preliminary data.</text>
</comment>
<dbReference type="EMBL" id="JAATJH010000002">
    <property type="protein sequence ID" value="NJC26447.1"/>
    <property type="molecule type" value="Genomic_DNA"/>
</dbReference>
<organism evidence="2 3">
    <name type="scientific">Neolewinella antarctica</name>
    <dbReference type="NCBI Taxonomy" id="442734"/>
    <lineage>
        <taxon>Bacteria</taxon>
        <taxon>Pseudomonadati</taxon>
        <taxon>Bacteroidota</taxon>
        <taxon>Saprospiria</taxon>
        <taxon>Saprospirales</taxon>
        <taxon>Lewinellaceae</taxon>
        <taxon>Neolewinella</taxon>
    </lineage>
</organism>
<reference evidence="2 3" key="1">
    <citation type="submission" date="2020-03" db="EMBL/GenBank/DDBJ databases">
        <title>Genomic Encyclopedia of Type Strains, Phase IV (KMG-IV): sequencing the most valuable type-strain genomes for metagenomic binning, comparative biology and taxonomic classification.</title>
        <authorList>
            <person name="Goeker M."/>
        </authorList>
    </citation>
    <scope>NUCLEOTIDE SEQUENCE [LARGE SCALE GENOMIC DNA]</scope>
    <source>
        <strain evidence="2 3">DSM 105096</strain>
    </source>
</reference>
<keyword evidence="3" id="KW-1185">Reference proteome</keyword>
<proteinExistence type="predicted"/>
<gene>
    <name evidence="2" type="ORF">GGR27_001946</name>
</gene>
<feature type="signal peptide" evidence="1">
    <location>
        <begin position="1"/>
        <end position="22"/>
    </location>
</feature>
<protein>
    <submittedName>
        <fullName evidence="2">Uncharacterized protein</fullName>
    </submittedName>
</protein>
<evidence type="ECO:0000313" key="2">
    <source>
        <dbReference type="EMBL" id="NJC26447.1"/>
    </source>
</evidence>
<dbReference type="Proteomes" id="UP000770785">
    <property type="component" value="Unassembled WGS sequence"/>
</dbReference>
<feature type="chain" id="PRO_5046678574" evidence="1">
    <location>
        <begin position="23"/>
        <end position="129"/>
    </location>
</feature>
<accession>A0ABX0XCE0</accession>
<evidence type="ECO:0000256" key="1">
    <source>
        <dbReference type="SAM" id="SignalP"/>
    </source>
</evidence>
<sequence length="129" mass="13915">MARQTIQLALLLYVLAWAPACAPNGPTEEKARQLKVVILTDSTAWVDDRIRKLGAQLASEGARVLYSGDSTDSATTLTARIPWLLQPGVDVIYYDTALAGEGTGDSVASVLLRLGHPAELIFLPLREPE</sequence>
<keyword evidence="1" id="KW-0732">Signal</keyword>
<name>A0ABX0XCE0_9BACT</name>